<accession>A0A2Z6SIM8</accession>
<comment type="caution">
    <text evidence="1">The sequence shown here is derived from an EMBL/GenBank/DDBJ whole genome shotgun (WGS) entry which is preliminary data.</text>
</comment>
<sequence length="220" mass="25377">MLKSLKRFNLNNNNCQAIKVKLTKDKILIEKENIHNIDDSSSSSSSSSSLTSSTVSTFKVDKEISMHTCEAFNTICDEILTECSDNMIKINECSQLSTNQFTSKCYCKNNNNYYNDNQEIISFSKTISNMLQSGNIKITSEHCRFNCYDYRKVCNEICKKSSIGGNFMKLFEDNGKPIINFCNYNYQDDTYKLNCICDSGIQRTNRILDFFRYRCEIDSI</sequence>
<evidence type="ECO:0000313" key="2">
    <source>
        <dbReference type="Proteomes" id="UP000247702"/>
    </source>
</evidence>
<evidence type="ECO:0000313" key="1">
    <source>
        <dbReference type="EMBL" id="GBC05689.1"/>
    </source>
</evidence>
<dbReference type="EMBL" id="BEXD01004024">
    <property type="protein sequence ID" value="GBC05689.1"/>
    <property type="molecule type" value="Genomic_DNA"/>
</dbReference>
<gene>
    <name evidence="1" type="ORF">RclHR1_06380012</name>
</gene>
<name>A0A2Z6SIM8_9GLOM</name>
<keyword evidence="2" id="KW-1185">Reference proteome</keyword>
<dbReference type="Proteomes" id="UP000247702">
    <property type="component" value="Unassembled WGS sequence"/>
</dbReference>
<reference evidence="1 2" key="1">
    <citation type="submission" date="2017-11" db="EMBL/GenBank/DDBJ databases">
        <title>The genome of Rhizophagus clarus HR1 reveals common genetic basis of auxotrophy among arbuscular mycorrhizal fungi.</title>
        <authorList>
            <person name="Kobayashi Y."/>
        </authorList>
    </citation>
    <scope>NUCLEOTIDE SEQUENCE [LARGE SCALE GENOMIC DNA]</scope>
    <source>
        <strain evidence="1 2">HR1</strain>
    </source>
</reference>
<protein>
    <submittedName>
        <fullName evidence="1">Uncharacterized protein</fullName>
    </submittedName>
</protein>
<dbReference type="AlphaFoldDB" id="A0A2Z6SIM8"/>
<proteinExistence type="predicted"/>
<organism evidence="1 2">
    <name type="scientific">Rhizophagus clarus</name>
    <dbReference type="NCBI Taxonomy" id="94130"/>
    <lineage>
        <taxon>Eukaryota</taxon>
        <taxon>Fungi</taxon>
        <taxon>Fungi incertae sedis</taxon>
        <taxon>Mucoromycota</taxon>
        <taxon>Glomeromycotina</taxon>
        <taxon>Glomeromycetes</taxon>
        <taxon>Glomerales</taxon>
        <taxon>Glomeraceae</taxon>
        <taxon>Rhizophagus</taxon>
    </lineage>
</organism>